<dbReference type="PROSITE" id="PS50857">
    <property type="entry name" value="COX2_CUA"/>
    <property type="match status" value="1"/>
</dbReference>
<keyword evidence="6" id="KW-0479">Metal-binding</keyword>
<dbReference type="Proteomes" id="UP000533476">
    <property type="component" value="Unassembled WGS sequence"/>
</dbReference>
<dbReference type="PANTHER" id="PTHR22888">
    <property type="entry name" value="CYTOCHROME C OXIDASE, SUBUNIT II"/>
    <property type="match status" value="1"/>
</dbReference>
<dbReference type="Gene3D" id="1.10.287.90">
    <property type="match status" value="1"/>
</dbReference>
<evidence type="ECO:0000256" key="6">
    <source>
        <dbReference type="ARBA" id="ARBA00022723"/>
    </source>
</evidence>
<protein>
    <recommendedName>
        <fullName evidence="3">cytochrome-c oxidase</fullName>
        <ecNumber evidence="3">7.1.1.9</ecNumber>
    </recommendedName>
    <alternativeName>
        <fullName evidence="13">Cytochrome aa3 subunit 2</fullName>
    </alternativeName>
</protein>
<keyword evidence="11 15" id="KW-0472">Membrane</keyword>
<evidence type="ECO:0000256" key="10">
    <source>
        <dbReference type="ARBA" id="ARBA00023008"/>
    </source>
</evidence>
<feature type="transmembrane region" description="Helical" evidence="15">
    <location>
        <begin position="48"/>
        <end position="76"/>
    </location>
</feature>
<keyword evidence="7" id="KW-1278">Translocase</keyword>
<evidence type="ECO:0000256" key="9">
    <source>
        <dbReference type="ARBA" id="ARBA00022989"/>
    </source>
</evidence>
<dbReference type="GO" id="GO:0016020">
    <property type="term" value="C:membrane"/>
    <property type="evidence" value="ECO:0007669"/>
    <property type="project" value="UniProtKB-SubCell"/>
</dbReference>
<evidence type="ECO:0000256" key="11">
    <source>
        <dbReference type="ARBA" id="ARBA00023136"/>
    </source>
</evidence>
<dbReference type="PRINTS" id="PR01166">
    <property type="entry name" value="CYCOXIDASEII"/>
</dbReference>
<evidence type="ECO:0000259" key="16">
    <source>
        <dbReference type="PROSITE" id="PS50857"/>
    </source>
</evidence>
<dbReference type="GO" id="GO:0004129">
    <property type="term" value="F:cytochrome-c oxidase activity"/>
    <property type="evidence" value="ECO:0007669"/>
    <property type="project" value="UniProtKB-EC"/>
</dbReference>
<keyword evidence="10" id="KW-0186">Copper</keyword>
<comment type="catalytic activity">
    <reaction evidence="14">
        <text>4 Fe(II)-[cytochrome c] + O2 + 8 H(+)(in) = 4 Fe(III)-[cytochrome c] + 2 H2O + 4 H(+)(out)</text>
        <dbReference type="Rhea" id="RHEA:11436"/>
        <dbReference type="Rhea" id="RHEA-COMP:10350"/>
        <dbReference type="Rhea" id="RHEA-COMP:14399"/>
        <dbReference type="ChEBI" id="CHEBI:15377"/>
        <dbReference type="ChEBI" id="CHEBI:15378"/>
        <dbReference type="ChEBI" id="CHEBI:15379"/>
        <dbReference type="ChEBI" id="CHEBI:29033"/>
        <dbReference type="ChEBI" id="CHEBI:29034"/>
        <dbReference type="EC" id="7.1.1.9"/>
    </reaction>
</comment>
<evidence type="ECO:0000256" key="2">
    <source>
        <dbReference type="ARBA" id="ARBA00007866"/>
    </source>
</evidence>
<dbReference type="EC" id="7.1.1.9" evidence="3"/>
<dbReference type="InterPro" id="IPR002429">
    <property type="entry name" value="CcO_II-like_C"/>
</dbReference>
<keyword evidence="9 15" id="KW-1133">Transmembrane helix</keyword>
<sequence>MANVVLFGILWIVLSILGEFGASAWIHSAPNGAGPYWGTMSNLGVITAGAFDFILIIAVPIFAFVVLMLVFSMIRFGVRKNSPDKGEAKDQTRANKAFIGIWIVVSILLNVFIWLHPNASGLEQVFAAQKVTAKEHPLIVDVTARQWEWIFSYPQYGISQSVNASGQDVLYLPVNRPVKFVMRSYDPFHTYDSTIDVIHSFWVPAFGVKMDVVPGETRTLVLTPTQLASTESDPMLRVQCAEVCGPGHPYMEANVHIVSGSAFASWAKSQASGS</sequence>
<evidence type="ECO:0000256" key="3">
    <source>
        <dbReference type="ARBA" id="ARBA00012949"/>
    </source>
</evidence>
<keyword evidence="4" id="KW-0813">Transport</keyword>
<dbReference type="AlphaFoldDB" id="A0A7Y0Q266"/>
<feature type="domain" description="Cytochrome oxidase subunit II copper A binding" evidence="16">
    <location>
        <begin position="135"/>
        <end position="269"/>
    </location>
</feature>
<evidence type="ECO:0000256" key="8">
    <source>
        <dbReference type="ARBA" id="ARBA00022982"/>
    </source>
</evidence>
<accession>A0A7Y0Q266</accession>
<organism evidence="17 18">
    <name type="scientific">Sulfobacillus harzensis</name>
    <dbReference type="NCBI Taxonomy" id="2729629"/>
    <lineage>
        <taxon>Bacteria</taxon>
        <taxon>Bacillati</taxon>
        <taxon>Bacillota</taxon>
        <taxon>Clostridia</taxon>
        <taxon>Eubacteriales</taxon>
        <taxon>Clostridiales Family XVII. Incertae Sedis</taxon>
        <taxon>Sulfobacillus</taxon>
    </lineage>
</organism>
<dbReference type="GO" id="GO:0005507">
    <property type="term" value="F:copper ion binding"/>
    <property type="evidence" value="ECO:0007669"/>
    <property type="project" value="InterPro"/>
</dbReference>
<name>A0A7Y0Q266_9FIRM</name>
<comment type="subcellular location">
    <subcellularLocation>
        <location evidence="1">Membrane</location>
        <topology evidence="1">Multi-pass membrane protein</topology>
    </subcellularLocation>
</comment>
<comment type="caution">
    <text evidence="17">The sequence shown here is derived from an EMBL/GenBank/DDBJ whole genome shotgun (WGS) entry which is preliminary data.</text>
</comment>
<evidence type="ECO:0000256" key="4">
    <source>
        <dbReference type="ARBA" id="ARBA00022448"/>
    </source>
</evidence>
<dbReference type="PANTHER" id="PTHR22888:SF9">
    <property type="entry name" value="CYTOCHROME C OXIDASE SUBUNIT 2"/>
    <property type="match status" value="1"/>
</dbReference>
<comment type="similarity">
    <text evidence="2">Belongs to the cytochrome c oxidase subunit 2 family.</text>
</comment>
<evidence type="ECO:0000256" key="13">
    <source>
        <dbReference type="ARBA" id="ARBA00031399"/>
    </source>
</evidence>
<evidence type="ECO:0000313" key="18">
    <source>
        <dbReference type="Proteomes" id="UP000533476"/>
    </source>
</evidence>
<gene>
    <name evidence="17" type="ORF">HIJ39_00575</name>
</gene>
<proteinExistence type="inferred from homology"/>
<keyword evidence="8" id="KW-0249">Electron transport</keyword>
<dbReference type="EMBL" id="JABBVZ010000001">
    <property type="protein sequence ID" value="NMP20854.1"/>
    <property type="molecule type" value="Genomic_DNA"/>
</dbReference>
<evidence type="ECO:0000256" key="12">
    <source>
        <dbReference type="ARBA" id="ARBA00024688"/>
    </source>
</evidence>
<dbReference type="InterPro" id="IPR036257">
    <property type="entry name" value="Cyt_c_oxidase_su2_TM_sf"/>
</dbReference>
<keyword evidence="18" id="KW-1185">Reference proteome</keyword>
<comment type="function">
    <text evidence="12">Subunits I and II form the functional core of the enzyme complex. Electrons originating in cytochrome c are transferred via heme a and Cu(A) to the binuclear center formed by heme a3 and Cu(B).</text>
</comment>
<dbReference type="Gene3D" id="2.60.40.420">
    <property type="entry name" value="Cupredoxins - blue copper proteins"/>
    <property type="match status" value="1"/>
</dbReference>
<dbReference type="InterPro" id="IPR001505">
    <property type="entry name" value="Copper_CuA"/>
</dbReference>
<feature type="transmembrane region" description="Helical" evidence="15">
    <location>
        <begin position="97"/>
        <end position="115"/>
    </location>
</feature>
<evidence type="ECO:0000256" key="14">
    <source>
        <dbReference type="ARBA" id="ARBA00047816"/>
    </source>
</evidence>
<dbReference type="RefSeq" id="WP_169095607.1">
    <property type="nucleotide sequence ID" value="NZ_JABBVZ010000001.1"/>
</dbReference>
<dbReference type="CDD" id="cd13919">
    <property type="entry name" value="CuRO_HCO_II_like_5"/>
    <property type="match status" value="1"/>
</dbReference>
<dbReference type="SUPFAM" id="SSF49503">
    <property type="entry name" value="Cupredoxins"/>
    <property type="match status" value="1"/>
</dbReference>
<dbReference type="InterPro" id="IPR008972">
    <property type="entry name" value="Cupredoxin"/>
</dbReference>
<dbReference type="Pfam" id="PF00116">
    <property type="entry name" value="COX2"/>
    <property type="match status" value="1"/>
</dbReference>
<evidence type="ECO:0000256" key="1">
    <source>
        <dbReference type="ARBA" id="ARBA00004141"/>
    </source>
</evidence>
<dbReference type="PROSITE" id="PS00078">
    <property type="entry name" value="COX2"/>
    <property type="match status" value="1"/>
</dbReference>
<dbReference type="InterPro" id="IPR045187">
    <property type="entry name" value="CcO_II"/>
</dbReference>
<evidence type="ECO:0000256" key="7">
    <source>
        <dbReference type="ARBA" id="ARBA00022967"/>
    </source>
</evidence>
<dbReference type="GO" id="GO:0042773">
    <property type="term" value="P:ATP synthesis coupled electron transport"/>
    <property type="evidence" value="ECO:0007669"/>
    <property type="project" value="TreeGrafter"/>
</dbReference>
<evidence type="ECO:0000256" key="5">
    <source>
        <dbReference type="ARBA" id="ARBA00022692"/>
    </source>
</evidence>
<evidence type="ECO:0000313" key="17">
    <source>
        <dbReference type="EMBL" id="NMP20854.1"/>
    </source>
</evidence>
<evidence type="ECO:0000256" key="15">
    <source>
        <dbReference type="SAM" id="Phobius"/>
    </source>
</evidence>
<reference evidence="17 18" key="1">
    <citation type="submission" date="2020-04" db="EMBL/GenBank/DDBJ databases">
        <authorList>
            <person name="Zhang R."/>
            <person name="Schippers A."/>
        </authorList>
    </citation>
    <scope>NUCLEOTIDE SEQUENCE [LARGE SCALE GENOMIC DNA]</scope>
    <source>
        <strain evidence="17 18">DSM 109850</strain>
    </source>
</reference>
<keyword evidence="5 15" id="KW-0812">Transmembrane</keyword>